<keyword evidence="7" id="KW-1185">Reference proteome</keyword>
<evidence type="ECO:0000256" key="1">
    <source>
        <dbReference type="ARBA" id="ARBA00022603"/>
    </source>
</evidence>
<dbReference type="GO" id="GO:0001510">
    <property type="term" value="P:RNA methylation"/>
    <property type="evidence" value="ECO:0007669"/>
    <property type="project" value="InterPro"/>
</dbReference>
<evidence type="ECO:0000256" key="4">
    <source>
        <dbReference type="ARBA" id="ARBA00022884"/>
    </source>
</evidence>
<protein>
    <recommendedName>
        <fullName evidence="5">SAM-dependent MTase RsmB/NOP-type domain-containing protein</fullName>
    </recommendedName>
</protein>
<dbReference type="GO" id="GO:0008173">
    <property type="term" value="F:RNA methyltransferase activity"/>
    <property type="evidence" value="ECO:0007669"/>
    <property type="project" value="InterPro"/>
</dbReference>
<dbReference type="CDD" id="cd02440">
    <property type="entry name" value="AdoMet_MTases"/>
    <property type="match status" value="1"/>
</dbReference>
<organism evidence="6 7">
    <name type="scientific">Ignicoccus pacificus DSM 13166</name>
    <dbReference type="NCBI Taxonomy" id="940294"/>
    <lineage>
        <taxon>Archaea</taxon>
        <taxon>Thermoproteota</taxon>
        <taxon>Thermoprotei</taxon>
        <taxon>Desulfurococcales</taxon>
        <taxon>Desulfurococcaceae</taxon>
        <taxon>Ignicoccus</taxon>
    </lineage>
</organism>
<keyword evidence="1" id="KW-0489">Methyltransferase</keyword>
<proteinExistence type="predicted"/>
<dbReference type="PANTHER" id="PTHR22807">
    <property type="entry name" value="NOP2 YEAST -RELATED NOL1/NOP2/FMU SUN DOMAIN-CONTAINING"/>
    <property type="match status" value="1"/>
</dbReference>
<dbReference type="AlphaFoldDB" id="A0A977KAR1"/>
<dbReference type="Gene3D" id="3.40.50.150">
    <property type="entry name" value="Vaccinia Virus protein VP39"/>
    <property type="match status" value="1"/>
</dbReference>
<dbReference type="SUPFAM" id="SSF53335">
    <property type="entry name" value="S-adenosyl-L-methionine-dependent methyltransferases"/>
    <property type="match status" value="1"/>
</dbReference>
<dbReference type="PROSITE" id="PS51686">
    <property type="entry name" value="SAM_MT_RSMB_NOP"/>
    <property type="match status" value="1"/>
</dbReference>
<accession>A0A977KAR1</accession>
<dbReference type="InterPro" id="IPR001678">
    <property type="entry name" value="MeTrfase_RsmB-F_NOP2_dom"/>
</dbReference>
<feature type="domain" description="SAM-dependent MTase RsmB/NOP-type" evidence="5">
    <location>
        <begin position="272"/>
        <end position="385"/>
    </location>
</feature>
<dbReference type="PANTHER" id="PTHR22807:SF30">
    <property type="entry name" value="28S RRNA (CYTOSINE(4447)-C(5))-METHYLTRANSFERASE-RELATED"/>
    <property type="match status" value="1"/>
</dbReference>
<evidence type="ECO:0000259" key="5">
    <source>
        <dbReference type="PROSITE" id="PS51686"/>
    </source>
</evidence>
<gene>
    <name evidence="6" type="ORF">IPA_02585</name>
</gene>
<name>A0A977KAR1_9CREN</name>
<dbReference type="Pfam" id="PF01189">
    <property type="entry name" value="Methyltr_RsmB-F"/>
    <property type="match status" value="1"/>
</dbReference>
<dbReference type="EMBL" id="CP006868">
    <property type="protein sequence ID" value="UXD22207.1"/>
    <property type="molecule type" value="Genomic_DNA"/>
</dbReference>
<keyword evidence="3" id="KW-0949">S-adenosyl-L-methionine</keyword>
<keyword evidence="2" id="KW-0808">Transferase</keyword>
<evidence type="ECO:0000256" key="2">
    <source>
        <dbReference type="ARBA" id="ARBA00022679"/>
    </source>
</evidence>
<evidence type="ECO:0000256" key="3">
    <source>
        <dbReference type="ARBA" id="ARBA00022691"/>
    </source>
</evidence>
<dbReference type="InterPro" id="IPR049560">
    <property type="entry name" value="MeTrfase_RsmB-F_NOP2_cat"/>
</dbReference>
<reference evidence="6" key="1">
    <citation type="submission" date="2013-11" db="EMBL/GenBank/DDBJ databases">
        <title>Comparative genomics of Ignicoccus.</title>
        <authorList>
            <person name="Podar M."/>
        </authorList>
    </citation>
    <scope>NUCLEOTIDE SEQUENCE</scope>
    <source>
        <strain evidence="6">DSM 13166</strain>
    </source>
</reference>
<dbReference type="InterPro" id="IPR029063">
    <property type="entry name" value="SAM-dependent_MTases_sf"/>
</dbReference>
<dbReference type="InterPro" id="IPR023267">
    <property type="entry name" value="RCMT"/>
</dbReference>
<dbReference type="Proteomes" id="UP001063698">
    <property type="component" value="Chromosome"/>
</dbReference>
<dbReference type="GO" id="GO:0003723">
    <property type="term" value="F:RNA binding"/>
    <property type="evidence" value="ECO:0007669"/>
    <property type="project" value="UniProtKB-KW"/>
</dbReference>
<evidence type="ECO:0000313" key="6">
    <source>
        <dbReference type="EMBL" id="UXD22207.1"/>
    </source>
</evidence>
<sequence length="385" mass="44722">MRIVPLEEIAARALNNVVKGRSLKSYLEREYRRLGIPDRARPVLVGLVSNVARRWMVLSYLLEEERERPPKGFSKWLKLVIAYQAVFRKVPYEKLKVKAEKEWYEEMLKVEPEDLEREFGPRVFRSVPKWAWREIAKVAEPIAFVDSLDFREHFWIRVRDPKVIKRLKELRLELEESELPDVFKAKGPMRVLITTKLHPKKVIIMEKASAWIAHLTEGKVLDLTSAPGGKALHAQDLGRIVVANDIDPKRFAFREIERVAGDARRGPFRRAFDTVILDPDCTGIGRLHSPESRLWLAMTSKEKMAEYQRELIRASIKYLKKGGRLIYSTCTITYEENEGHEKLMNELGLRAVEVEVASPGFKRGWRRFLPNVHGTIGFTLTVHEF</sequence>
<evidence type="ECO:0000313" key="7">
    <source>
        <dbReference type="Proteomes" id="UP001063698"/>
    </source>
</evidence>
<keyword evidence="4" id="KW-0694">RNA-binding</keyword>
<dbReference type="KEGG" id="ipc:IPA_02585"/>
<dbReference type="PRINTS" id="PR02008">
    <property type="entry name" value="RCMTFAMILY"/>
</dbReference>